<proteinExistence type="predicted"/>
<name>B8BKE6_ORYSI</name>
<dbReference type="HOGENOM" id="CLU_2578080_0_0_1"/>
<sequence>MAGPRREQPHCDGGGNGAALPGVPLLREERNGSSQIGLHGGASRGSTGQYNSLSDHGRNNILAAVGIAATCKRTPDVVVRV</sequence>
<dbReference type="Gramene" id="BGIOSGA035237-TA">
    <property type="protein sequence ID" value="BGIOSGA035237-PA"/>
    <property type="gene ID" value="BGIOSGA035237"/>
</dbReference>
<dbReference type="AlphaFoldDB" id="B8BKE6"/>
<feature type="compositionally biased region" description="Basic and acidic residues" evidence="1">
    <location>
        <begin position="1"/>
        <end position="10"/>
    </location>
</feature>
<protein>
    <submittedName>
        <fullName evidence="2">Uncharacterized protein</fullName>
    </submittedName>
</protein>
<dbReference type="Proteomes" id="UP000007015">
    <property type="component" value="Chromosome 11"/>
</dbReference>
<dbReference type="EMBL" id="CM000136">
    <property type="protein sequence ID" value="EEC68132.1"/>
    <property type="molecule type" value="Genomic_DNA"/>
</dbReference>
<accession>B8BKE6</accession>
<gene>
    <name evidence="2" type="ORF">OsI_36046</name>
</gene>
<evidence type="ECO:0000313" key="3">
    <source>
        <dbReference type="Proteomes" id="UP000007015"/>
    </source>
</evidence>
<evidence type="ECO:0000313" key="2">
    <source>
        <dbReference type="EMBL" id="EEC68132.1"/>
    </source>
</evidence>
<evidence type="ECO:0000256" key="1">
    <source>
        <dbReference type="SAM" id="MobiDB-lite"/>
    </source>
</evidence>
<keyword evidence="3" id="KW-1185">Reference proteome</keyword>
<feature type="region of interest" description="Disordered" evidence="1">
    <location>
        <begin position="1"/>
        <end position="52"/>
    </location>
</feature>
<organism evidence="2 3">
    <name type="scientific">Oryza sativa subsp. indica</name>
    <name type="common">Rice</name>
    <dbReference type="NCBI Taxonomy" id="39946"/>
    <lineage>
        <taxon>Eukaryota</taxon>
        <taxon>Viridiplantae</taxon>
        <taxon>Streptophyta</taxon>
        <taxon>Embryophyta</taxon>
        <taxon>Tracheophyta</taxon>
        <taxon>Spermatophyta</taxon>
        <taxon>Magnoliopsida</taxon>
        <taxon>Liliopsida</taxon>
        <taxon>Poales</taxon>
        <taxon>Poaceae</taxon>
        <taxon>BOP clade</taxon>
        <taxon>Oryzoideae</taxon>
        <taxon>Oryzeae</taxon>
        <taxon>Oryzinae</taxon>
        <taxon>Oryza</taxon>
        <taxon>Oryza sativa</taxon>
    </lineage>
</organism>
<reference evidence="2 3" key="1">
    <citation type="journal article" date="2005" name="PLoS Biol.">
        <title>The genomes of Oryza sativa: a history of duplications.</title>
        <authorList>
            <person name="Yu J."/>
            <person name="Wang J."/>
            <person name="Lin W."/>
            <person name="Li S."/>
            <person name="Li H."/>
            <person name="Zhou J."/>
            <person name="Ni P."/>
            <person name="Dong W."/>
            <person name="Hu S."/>
            <person name="Zeng C."/>
            <person name="Zhang J."/>
            <person name="Zhang Y."/>
            <person name="Li R."/>
            <person name="Xu Z."/>
            <person name="Li S."/>
            <person name="Li X."/>
            <person name="Zheng H."/>
            <person name="Cong L."/>
            <person name="Lin L."/>
            <person name="Yin J."/>
            <person name="Geng J."/>
            <person name="Li G."/>
            <person name="Shi J."/>
            <person name="Liu J."/>
            <person name="Lv H."/>
            <person name="Li J."/>
            <person name="Wang J."/>
            <person name="Deng Y."/>
            <person name="Ran L."/>
            <person name="Shi X."/>
            <person name="Wang X."/>
            <person name="Wu Q."/>
            <person name="Li C."/>
            <person name="Ren X."/>
            <person name="Wang J."/>
            <person name="Wang X."/>
            <person name="Li D."/>
            <person name="Liu D."/>
            <person name="Zhang X."/>
            <person name="Ji Z."/>
            <person name="Zhao W."/>
            <person name="Sun Y."/>
            <person name="Zhang Z."/>
            <person name="Bao J."/>
            <person name="Han Y."/>
            <person name="Dong L."/>
            <person name="Ji J."/>
            <person name="Chen P."/>
            <person name="Wu S."/>
            <person name="Liu J."/>
            <person name="Xiao Y."/>
            <person name="Bu D."/>
            <person name="Tan J."/>
            <person name="Yang L."/>
            <person name="Ye C."/>
            <person name="Zhang J."/>
            <person name="Xu J."/>
            <person name="Zhou Y."/>
            <person name="Yu Y."/>
            <person name="Zhang B."/>
            <person name="Zhuang S."/>
            <person name="Wei H."/>
            <person name="Liu B."/>
            <person name="Lei M."/>
            <person name="Yu H."/>
            <person name="Li Y."/>
            <person name="Xu H."/>
            <person name="Wei S."/>
            <person name="He X."/>
            <person name="Fang L."/>
            <person name="Zhang Z."/>
            <person name="Zhang Y."/>
            <person name="Huang X."/>
            <person name="Su Z."/>
            <person name="Tong W."/>
            <person name="Li J."/>
            <person name="Tong Z."/>
            <person name="Li S."/>
            <person name="Ye J."/>
            <person name="Wang L."/>
            <person name="Fang L."/>
            <person name="Lei T."/>
            <person name="Chen C."/>
            <person name="Chen H."/>
            <person name="Xu Z."/>
            <person name="Li H."/>
            <person name="Huang H."/>
            <person name="Zhang F."/>
            <person name="Xu H."/>
            <person name="Li N."/>
            <person name="Zhao C."/>
            <person name="Li S."/>
            <person name="Dong L."/>
            <person name="Huang Y."/>
            <person name="Li L."/>
            <person name="Xi Y."/>
            <person name="Qi Q."/>
            <person name="Li W."/>
            <person name="Zhang B."/>
            <person name="Hu W."/>
            <person name="Zhang Y."/>
            <person name="Tian X."/>
            <person name="Jiao Y."/>
            <person name="Liang X."/>
            <person name="Jin J."/>
            <person name="Gao L."/>
            <person name="Zheng W."/>
            <person name="Hao B."/>
            <person name="Liu S."/>
            <person name="Wang W."/>
            <person name="Yuan L."/>
            <person name="Cao M."/>
            <person name="McDermott J."/>
            <person name="Samudrala R."/>
            <person name="Wang J."/>
            <person name="Wong G.K."/>
            <person name="Yang H."/>
        </authorList>
    </citation>
    <scope>NUCLEOTIDE SEQUENCE [LARGE SCALE GENOMIC DNA]</scope>
    <source>
        <strain evidence="3">cv. 93-11</strain>
    </source>
</reference>